<comment type="function">
    <text evidence="1">May be involved in transcriptional regulation.</text>
</comment>
<reference evidence="15" key="2">
    <citation type="submission" date="2025-08" db="UniProtKB">
        <authorList>
            <consortium name="Ensembl"/>
        </authorList>
    </citation>
    <scope>IDENTIFICATION</scope>
</reference>
<feature type="region of interest" description="Disordered" evidence="13">
    <location>
        <begin position="18"/>
        <end position="40"/>
    </location>
</feature>
<evidence type="ECO:0000256" key="11">
    <source>
        <dbReference type="ARBA" id="ARBA00023242"/>
    </source>
</evidence>
<evidence type="ECO:0000256" key="6">
    <source>
        <dbReference type="ARBA" id="ARBA00022771"/>
    </source>
</evidence>
<dbReference type="InterPro" id="IPR013087">
    <property type="entry name" value="Znf_C2H2_type"/>
</dbReference>
<dbReference type="GO" id="GO:0008270">
    <property type="term" value="F:zinc ion binding"/>
    <property type="evidence" value="ECO:0007669"/>
    <property type="project" value="UniProtKB-KW"/>
</dbReference>
<feature type="domain" description="C2H2-type" evidence="14">
    <location>
        <begin position="302"/>
        <end position="329"/>
    </location>
</feature>
<dbReference type="FunFam" id="3.30.160.60:FF:001370">
    <property type="entry name" value="Zinc finger protein"/>
    <property type="match status" value="1"/>
</dbReference>
<evidence type="ECO:0000256" key="12">
    <source>
        <dbReference type="PROSITE-ProRule" id="PRU00042"/>
    </source>
</evidence>
<dbReference type="PROSITE" id="PS50157">
    <property type="entry name" value="ZINC_FINGER_C2H2_2"/>
    <property type="match status" value="4"/>
</dbReference>
<keyword evidence="7" id="KW-0862">Zinc</keyword>
<evidence type="ECO:0000256" key="5">
    <source>
        <dbReference type="ARBA" id="ARBA00022737"/>
    </source>
</evidence>
<reference evidence="15 16" key="1">
    <citation type="submission" date="2019-04" db="EMBL/GenBank/DDBJ databases">
        <authorList>
            <consortium name="Wellcome Sanger Institute Data Sharing"/>
        </authorList>
    </citation>
    <scope>NUCLEOTIDE SEQUENCE [LARGE SCALE GENOMIC DNA]</scope>
</reference>
<dbReference type="GO" id="GO:0031519">
    <property type="term" value="C:PcG protein complex"/>
    <property type="evidence" value="ECO:0007669"/>
    <property type="project" value="TreeGrafter"/>
</dbReference>
<feature type="domain" description="C2H2-type" evidence="14">
    <location>
        <begin position="246"/>
        <end position="273"/>
    </location>
</feature>
<evidence type="ECO:0000256" key="9">
    <source>
        <dbReference type="ARBA" id="ARBA00023125"/>
    </source>
</evidence>
<dbReference type="Proteomes" id="UP000694397">
    <property type="component" value="Chromosome 7"/>
</dbReference>
<dbReference type="GO" id="GO:0000981">
    <property type="term" value="F:DNA-binding transcription factor activity, RNA polymerase II-specific"/>
    <property type="evidence" value="ECO:0007669"/>
    <property type="project" value="TreeGrafter"/>
</dbReference>
<dbReference type="GeneTree" id="ENSGT01150000286934"/>
<evidence type="ECO:0000313" key="16">
    <source>
        <dbReference type="Proteomes" id="UP000694397"/>
    </source>
</evidence>
<protein>
    <recommendedName>
        <fullName evidence="14">C2H2-type domain-containing protein</fullName>
    </recommendedName>
</protein>
<sequence>MMNTLLFNIPAEVTGLVGDDAGRAPAADSRTTSPEETAEISGQMRTNIWEEAGANLLVKVEPPTEMVNHRPPRMGSERSEEKLRNVDYDYVLYERPSLAEAFHTQEVVEVAAGADLHGLPVCSEHPARPTAARSVGSSLGFFSVKPAGLMMTSMPLEVEVEICSAWKKDAIIGSVHAQQRHRRGRVSKGELVLGSTYESQRKTTAEPRTIDVIDIMECGAAAAAESRLSPKTRKSSCKAGVKEKRFICTYCGKSFSCPNHLKTHRRIHTGEKPFSCNQCGKRFSDSSNVKRHQNTHTGNKPFICTLCGRGFSQSGCLVTHQRVHTGEKPFSCTQCGKRFSDSSNMKRHQNTHIGKKPCDVVLRACLVI</sequence>
<comment type="subcellular location">
    <subcellularLocation>
        <location evidence="2">Nucleus</location>
    </subcellularLocation>
</comment>
<proteinExistence type="inferred from homology"/>
<evidence type="ECO:0000256" key="4">
    <source>
        <dbReference type="ARBA" id="ARBA00022723"/>
    </source>
</evidence>
<dbReference type="FunFam" id="3.30.160.60:FF:000537">
    <property type="entry name" value="Zinc finger with KRAB and SCAN domains 7"/>
    <property type="match status" value="1"/>
</dbReference>
<name>A0A8C9SDV6_SCLFO</name>
<dbReference type="InterPro" id="IPR036236">
    <property type="entry name" value="Znf_C2H2_sf"/>
</dbReference>
<keyword evidence="6 12" id="KW-0863">Zinc-finger</keyword>
<dbReference type="GO" id="GO:0005667">
    <property type="term" value="C:transcription regulator complex"/>
    <property type="evidence" value="ECO:0007669"/>
    <property type="project" value="TreeGrafter"/>
</dbReference>
<dbReference type="AlphaFoldDB" id="A0A8C9SDV6"/>
<keyword evidence="8" id="KW-0805">Transcription regulation</keyword>
<dbReference type="FunFam" id="3.30.160.60:FF:002281">
    <property type="match status" value="2"/>
</dbReference>
<dbReference type="PANTHER" id="PTHR14003">
    <property type="entry name" value="TRANSCRIPTIONAL REPRESSOR PROTEIN YY"/>
    <property type="match status" value="1"/>
</dbReference>
<evidence type="ECO:0000313" key="15">
    <source>
        <dbReference type="Ensembl" id="ENSSFOP00015032587.2"/>
    </source>
</evidence>
<keyword evidence="10" id="KW-0804">Transcription</keyword>
<dbReference type="Pfam" id="PF00096">
    <property type="entry name" value="zf-C2H2"/>
    <property type="match status" value="3"/>
</dbReference>
<organism evidence="15 16">
    <name type="scientific">Scleropages formosus</name>
    <name type="common">Asian bonytongue</name>
    <name type="synonym">Osteoglossum formosum</name>
    <dbReference type="NCBI Taxonomy" id="113540"/>
    <lineage>
        <taxon>Eukaryota</taxon>
        <taxon>Metazoa</taxon>
        <taxon>Chordata</taxon>
        <taxon>Craniata</taxon>
        <taxon>Vertebrata</taxon>
        <taxon>Euteleostomi</taxon>
        <taxon>Actinopterygii</taxon>
        <taxon>Neopterygii</taxon>
        <taxon>Teleostei</taxon>
        <taxon>Osteoglossocephala</taxon>
        <taxon>Osteoglossomorpha</taxon>
        <taxon>Osteoglossiformes</taxon>
        <taxon>Osteoglossidae</taxon>
        <taxon>Scleropages</taxon>
    </lineage>
</organism>
<keyword evidence="4" id="KW-0479">Metal-binding</keyword>
<dbReference type="GO" id="GO:0000785">
    <property type="term" value="C:chromatin"/>
    <property type="evidence" value="ECO:0007669"/>
    <property type="project" value="TreeGrafter"/>
</dbReference>
<dbReference type="Ensembl" id="ENSSFOT00015032952.2">
    <property type="protein sequence ID" value="ENSSFOP00015032587.2"/>
    <property type="gene ID" value="ENSSFOG00015020841.2"/>
</dbReference>
<accession>A0A8C9SDV6</accession>
<dbReference type="SMART" id="SM00355">
    <property type="entry name" value="ZnF_C2H2"/>
    <property type="match status" value="4"/>
</dbReference>
<evidence type="ECO:0000256" key="7">
    <source>
        <dbReference type="ARBA" id="ARBA00022833"/>
    </source>
</evidence>
<keyword evidence="9" id="KW-0238">DNA-binding</keyword>
<reference evidence="15" key="3">
    <citation type="submission" date="2025-09" db="UniProtKB">
        <authorList>
            <consortium name="Ensembl"/>
        </authorList>
    </citation>
    <scope>IDENTIFICATION</scope>
</reference>
<keyword evidence="5" id="KW-0677">Repeat</keyword>
<evidence type="ECO:0000256" key="10">
    <source>
        <dbReference type="ARBA" id="ARBA00023163"/>
    </source>
</evidence>
<dbReference type="Pfam" id="PF13894">
    <property type="entry name" value="zf-C2H2_4"/>
    <property type="match status" value="1"/>
</dbReference>
<evidence type="ECO:0000256" key="13">
    <source>
        <dbReference type="SAM" id="MobiDB-lite"/>
    </source>
</evidence>
<evidence type="ECO:0000256" key="2">
    <source>
        <dbReference type="ARBA" id="ARBA00004123"/>
    </source>
</evidence>
<dbReference type="GO" id="GO:0000978">
    <property type="term" value="F:RNA polymerase II cis-regulatory region sequence-specific DNA binding"/>
    <property type="evidence" value="ECO:0007669"/>
    <property type="project" value="TreeGrafter"/>
</dbReference>
<dbReference type="SUPFAM" id="SSF57667">
    <property type="entry name" value="beta-beta-alpha zinc fingers"/>
    <property type="match status" value="2"/>
</dbReference>
<evidence type="ECO:0000256" key="3">
    <source>
        <dbReference type="ARBA" id="ARBA00006991"/>
    </source>
</evidence>
<evidence type="ECO:0000256" key="1">
    <source>
        <dbReference type="ARBA" id="ARBA00003767"/>
    </source>
</evidence>
<feature type="domain" description="C2H2-type" evidence="14">
    <location>
        <begin position="330"/>
        <end position="357"/>
    </location>
</feature>
<comment type="similarity">
    <text evidence="3">Belongs to the krueppel C2H2-type zinc-finger protein family.</text>
</comment>
<feature type="domain" description="C2H2-type" evidence="14">
    <location>
        <begin position="274"/>
        <end position="301"/>
    </location>
</feature>
<keyword evidence="11" id="KW-0539">Nucleus</keyword>
<evidence type="ECO:0000259" key="14">
    <source>
        <dbReference type="PROSITE" id="PS50157"/>
    </source>
</evidence>
<evidence type="ECO:0000256" key="8">
    <source>
        <dbReference type="ARBA" id="ARBA00023015"/>
    </source>
</evidence>
<dbReference type="Gene3D" id="3.30.160.60">
    <property type="entry name" value="Classic Zinc Finger"/>
    <property type="match status" value="4"/>
</dbReference>
<dbReference type="OrthoDB" id="9439903at2759"/>
<dbReference type="PANTHER" id="PTHR14003:SF23">
    <property type="entry name" value="ZINC FINGER PROTEIN 143"/>
    <property type="match status" value="1"/>
</dbReference>
<keyword evidence="16" id="KW-1185">Reference proteome</keyword>
<dbReference type="PROSITE" id="PS00028">
    <property type="entry name" value="ZINC_FINGER_C2H2_1"/>
    <property type="match status" value="4"/>
</dbReference>